<sequence>MTNSQPEDINARLNDIDERLEQLGDELDLIRTIQNGMRREVRTTSQATARLERTVNQLASIARDHQVALRILERESEQKRFNIERLSTEAAQDRQLAAIDRQTFQTEIRRIWEYLRDRNGGNSPPT</sequence>
<dbReference type="OrthoDB" id="488019at2"/>
<evidence type="ECO:0000313" key="2">
    <source>
        <dbReference type="Proteomes" id="UP000076925"/>
    </source>
</evidence>
<dbReference type="STRING" id="128403.WA1_04205"/>
<name>A0A139WZ70_9CYAN</name>
<comment type="caution">
    <text evidence="1">The sequence shown here is derived from an EMBL/GenBank/DDBJ whole genome shotgun (WGS) entry which is preliminary data.</text>
</comment>
<proteinExistence type="predicted"/>
<protein>
    <submittedName>
        <fullName evidence="1">Uncharacterized protein</fullName>
    </submittedName>
</protein>
<accession>A0A139WZ70</accession>
<dbReference type="Proteomes" id="UP000076925">
    <property type="component" value="Unassembled WGS sequence"/>
</dbReference>
<organism evidence="1 2">
    <name type="scientific">Scytonema hofmannii PCC 7110</name>
    <dbReference type="NCBI Taxonomy" id="128403"/>
    <lineage>
        <taxon>Bacteria</taxon>
        <taxon>Bacillati</taxon>
        <taxon>Cyanobacteriota</taxon>
        <taxon>Cyanophyceae</taxon>
        <taxon>Nostocales</taxon>
        <taxon>Scytonemataceae</taxon>
        <taxon>Scytonema</taxon>
    </lineage>
</organism>
<gene>
    <name evidence="1" type="ORF">WA1_04205</name>
</gene>
<evidence type="ECO:0000313" key="1">
    <source>
        <dbReference type="EMBL" id="KYC37728.1"/>
    </source>
</evidence>
<dbReference type="AlphaFoldDB" id="A0A139WZ70"/>
<reference evidence="1 2" key="1">
    <citation type="journal article" date="2013" name="Genome Biol. Evol.">
        <title>Genomes of Stigonematalean cyanobacteria (subsection V) and the evolution of oxygenic photosynthesis from prokaryotes to plastids.</title>
        <authorList>
            <person name="Dagan T."/>
            <person name="Roettger M."/>
            <person name="Stucken K."/>
            <person name="Landan G."/>
            <person name="Koch R."/>
            <person name="Major P."/>
            <person name="Gould S.B."/>
            <person name="Goremykin V.V."/>
            <person name="Rippka R."/>
            <person name="Tandeau de Marsac N."/>
            <person name="Gugger M."/>
            <person name="Lockhart P.J."/>
            <person name="Allen J.F."/>
            <person name="Brune I."/>
            <person name="Maus I."/>
            <person name="Puhler A."/>
            <person name="Martin W.F."/>
        </authorList>
    </citation>
    <scope>NUCLEOTIDE SEQUENCE [LARGE SCALE GENOMIC DNA]</scope>
    <source>
        <strain evidence="1 2">PCC 7110</strain>
    </source>
</reference>
<dbReference type="EMBL" id="ANNX02000045">
    <property type="protein sequence ID" value="KYC37728.1"/>
    <property type="molecule type" value="Genomic_DNA"/>
</dbReference>
<dbReference type="RefSeq" id="WP_017743310.1">
    <property type="nucleotide sequence ID" value="NZ_KQ976354.1"/>
</dbReference>
<keyword evidence="2" id="KW-1185">Reference proteome</keyword>